<evidence type="ECO:0000313" key="4">
    <source>
        <dbReference type="Proteomes" id="UP000238312"/>
    </source>
</evidence>
<dbReference type="EMBL" id="PVNG01000006">
    <property type="protein sequence ID" value="PRX65914.1"/>
    <property type="molecule type" value="Genomic_DNA"/>
</dbReference>
<feature type="compositionally biased region" description="Polar residues" evidence="1">
    <location>
        <begin position="1"/>
        <end position="15"/>
    </location>
</feature>
<reference evidence="3 4" key="1">
    <citation type="submission" date="2018-03" db="EMBL/GenBank/DDBJ databases">
        <title>Genomic Encyclopedia of Type Strains, Phase III (KMG-III): the genomes of soil and plant-associated and newly described type strains.</title>
        <authorList>
            <person name="Whitman W."/>
        </authorList>
    </citation>
    <scope>NUCLEOTIDE SEQUENCE [LARGE SCALE GENOMIC DNA]</scope>
    <source>
        <strain evidence="3 4">CGMCC 4.7104</strain>
    </source>
</reference>
<dbReference type="InterPro" id="IPR050266">
    <property type="entry name" value="AB_hydrolase_sf"/>
</dbReference>
<dbReference type="GO" id="GO:0016020">
    <property type="term" value="C:membrane"/>
    <property type="evidence" value="ECO:0007669"/>
    <property type="project" value="TreeGrafter"/>
</dbReference>
<dbReference type="PANTHER" id="PTHR43798">
    <property type="entry name" value="MONOACYLGLYCEROL LIPASE"/>
    <property type="match status" value="1"/>
</dbReference>
<protein>
    <submittedName>
        <fullName evidence="3">Haloalkane dehalogenase</fullName>
    </submittedName>
</protein>
<dbReference type="GO" id="GO:0003824">
    <property type="term" value="F:catalytic activity"/>
    <property type="evidence" value="ECO:0007669"/>
    <property type="project" value="InterPro"/>
</dbReference>
<evidence type="ECO:0000313" key="3">
    <source>
        <dbReference type="EMBL" id="PRX65914.1"/>
    </source>
</evidence>
<dbReference type="Gene3D" id="3.40.50.1820">
    <property type="entry name" value="alpha/beta hydrolase"/>
    <property type="match status" value="1"/>
</dbReference>
<dbReference type="InterPro" id="IPR000639">
    <property type="entry name" value="Epox_hydrolase-like"/>
</dbReference>
<dbReference type="AlphaFoldDB" id="A0A2T0N1Q2"/>
<dbReference type="InterPro" id="IPR000073">
    <property type="entry name" value="AB_hydrolase_1"/>
</dbReference>
<dbReference type="NCBIfam" id="NF002938">
    <property type="entry name" value="PRK03592.1"/>
    <property type="match status" value="1"/>
</dbReference>
<gene>
    <name evidence="3" type="ORF">B0I32_10650</name>
</gene>
<evidence type="ECO:0000256" key="1">
    <source>
        <dbReference type="SAM" id="MobiDB-lite"/>
    </source>
</evidence>
<dbReference type="Pfam" id="PF00561">
    <property type="entry name" value="Abhydrolase_1"/>
    <property type="match status" value="1"/>
</dbReference>
<dbReference type="PRINTS" id="PR00412">
    <property type="entry name" value="EPOXHYDRLASE"/>
</dbReference>
<evidence type="ECO:0000259" key="2">
    <source>
        <dbReference type="Pfam" id="PF00561"/>
    </source>
</evidence>
<dbReference type="RefSeq" id="WP_425438103.1">
    <property type="nucleotide sequence ID" value="NZ_JBFAIL010000010.1"/>
</dbReference>
<name>A0A2T0N1Q2_9ACTN</name>
<accession>A0A2T0N1Q2</accession>
<feature type="domain" description="AB hydrolase-1" evidence="2">
    <location>
        <begin position="57"/>
        <end position="169"/>
    </location>
</feature>
<dbReference type="Proteomes" id="UP000238312">
    <property type="component" value="Unassembled WGS sequence"/>
</dbReference>
<keyword evidence="4" id="KW-1185">Reference proteome</keyword>
<sequence length="320" mass="34869">MTGTARTPRTMNAPRTFNAPVGPRTPAPGRDGTGSVMRSLPVLGSTIAYRELGEGDPIVFLHGNPTSSHLWRHVMPAVGRGRRLAPDLIGMGESGKPAIGYTFADHARHLDAWFDALGLDDVVLVGHDWGGALAFDWAARHPGRVRGIAFTEAIVKPMTWEEFPEGGRELFRAIKTDGVGESMMLDDNAFLRAGLPATAATLTEQDRAAYLRPYPTRESRLPLLRWARSMPLGGEPADVVARVEAFGRWLAASAEVPKLLLGFRPGPGTMWTEETLAWCAENIAALEIVRREEVAGHHTPEDQPEVVAAAVREWMSGQGW</sequence>
<dbReference type="PRINTS" id="PR00111">
    <property type="entry name" value="ABHYDROLASE"/>
</dbReference>
<dbReference type="SUPFAM" id="SSF53474">
    <property type="entry name" value="alpha/beta-Hydrolases"/>
    <property type="match status" value="1"/>
</dbReference>
<comment type="caution">
    <text evidence="3">The sequence shown here is derived from an EMBL/GenBank/DDBJ whole genome shotgun (WGS) entry which is preliminary data.</text>
</comment>
<dbReference type="InterPro" id="IPR029058">
    <property type="entry name" value="AB_hydrolase_fold"/>
</dbReference>
<dbReference type="PANTHER" id="PTHR43798:SF24">
    <property type="entry name" value="CIS-3-ALKYL-4-ALKYLOXETAN-2-ONE DECARBOXYLASE"/>
    <property type="match status" value="1"/>
</dbReference>
<organism evidence="3 4">
    <name type="scientific">Nonomuraea fuscirosea</name>
    <dbReference type="NCBI Taxonomy" id="1291556"/>
    <lineage>
        <taxon>Bacteria</taxon>
        <taxon>Bacillati</taxon>
        <taxon>Actinomycetota</taxon>
        <taxon>Actinomycetes</taxon>
        <taxon>Streptosporangiales</taxon>
        <taxon>Streptosporangiaceae</taxon>
        <taxon>Nonomuraea</taxon>
    </lineage>
</organism>
<proteinExistence type="predicted"/>
<feature type="region of interest" description="Disordered" evidence="1">
    <location>
        <begin position="1"/>
        <end position="36"/>
    </location>
</feature>